<comment type="caution">
    <text evidence="2">The sequence shown here is derived from an EMBL/GenBank/DDBJ whole genome shotgun (WGS) entry which is preliminary data.</text>
</comment>
<reference evidence="2 3" key="1">
    <citation type="submission" date="2018-08" db="EMBL/GenBank/DDBJ databases">
        <title>Achromobacter xylosoxidans Genome sequencing and assembly.</title>
        <authorList>
            <person name="Wang R."/>
            <person name="Rensing C."/>
            <person name="Li Y."/>
        </authorList>
    </citation>
    <scope>NUCLEOTIDE SEQUENCE [LARGE SCALE GENOMIC DNA]</scope>
    <source>
        <strain evidence="2 3">GD003A</strain>
    </source>
</reference>
<evidence type="ECO:0000256" key="1">
    <source>
        <dbReference type="SAM" id="Phobius"/>
    </source>
</evidence>
<proteinExistence type="predicted"/>
<evidence type="ECO:0000313" key="3">
    <source>
        <dbReference type="Proteomes" id="UP000285324"/>
    </source>
</evidence>
<sequence length="83" mass="9392">MPQRIKEMKLDDAAIYTANRTTDVGAVTGVVGWAAQVNWIGWLGVLVAVIGLLANLYYQRRRDRREQVESDARMAALKERCEL</sequence>
<keyword evidence="1" id="KW-0812">Transmembrane</keyword>
<gene>
    <name evidence="2" type="ORF">DY367_28665</name>
</gene>
<name>A0A424W4M2_ALCXX</name>
<dbReference type="InterPro" id="IPR032124">
    <property type="entry name" value="Phage_F116_holin"/>
</dbReference>
<keyword evidence="1" id="KW-1133">Transmembrane helix</keyword>
<dbReference type="Proteomes" id="UP000285324">
    <property type="component" value="Unassembled WGS sequence"/>
</dbReference>
<evidence type="ECO:0000313" key="2">
    <source>
        <dbReference type="EMBL" id="RPJ88263.1"/>
    </source>
</evidence>
<organism evidence="2 3">
    <name type="scientific">Alcaligenes xylosoxydans xylosoxydans</name>
    <name type="common">Achromobacter xylosoxidans</name>
    <dbReference type="NCBI Taxonomy" id="85698"/>
    <lineage>
        <taxon>Bacteria</taxon>
        <taxon>Pseudomonadati</taxon>
        <taxon>Pseudomonadota</taxon>
        <taxon>Betaproteobacteria</taxon>
        <taxon>Burkholderiales</taxon>
        <taxon>Alcaligenaceae</taxon>
        <taxon>Achromobacter</taxon>
    </lineage>
</organism>
<dbReference type="AlphaFoldDB" id="A0A424W4M2"/>
<protein>
    <submittedName>
        <fullName evidence="2">Holin</fullName>
    </submittedName>
</protein>
<keyword evidence="1" id="KW-0472">Membrane</keyword>
<dbReference type="EMBL" id="QVXO01000071">
    <property type="protein sequence ID" value="RPJ88263.1"/>
    <property type="molecule type" value="Genomic_DNA"/>
</dbReference>
<feature type="transmembrane region" description="Helical" evidence="1">
    <location>
        <begin position="39"/>
        <end position="58"/>
    </location>
</feature>
<accession>A0A424W4M2</accession>
<dbReference type="Pfam" id="PF16082">
    <property type="entry name" value="Phage_holin_2_4"/>
    <property type="match status" value="1"/>
</dbReference>